<feature type="compositionally biased region" description="Basic and acidic residues" evidence="8">
    <location>
        <begin position="412"/>
        <end position="427"/>
    </location>
</feature>
<reference evidence="10 11" key="1">
    <citation type="journal article" date="2015" name="Fungal Genet. Biol.">
        <title>Evolution of novel wood decay mechanisms in Agaricales revealed by the genome sequences of Fistulina hepatica and Cylindrobasidium torrendii.</title>
        <authorList>
            <person name="Floudas D."/>
            <person name="Held B.W."/>
            <person name="Riley R."/>
            <person name="Nagy L.G."/>
            <person name="Koehler G."/>
            <person name="Ransdell A.S."/>
            <person name="Younus H."/>
            <person name="Chow J."/>
            <person name="Chiniquy J."/>
            <person name="Lipzen A."/>
            <person name="Tritt A."/>
            <person name="Sun H."/>
            <person name="Haridas S."/>
            <person name="LaButti K."/>
            <person name="Ohm R.A."/>
            <person name="Kues U."/>
            <person name="Blanchette R.A."/>
            <person name="Grigoriev I.V."/>
            <person name="Minto R.E."/>
            <person name="Hibbett D.S."/>
        </authorList>
    </citation>
    <scope>NUCLEOTIDE SEQUENCE [LARGE SCALE GENOMIC DNA]</scope>
    <source>
        <strain evidence="10 11">ATCC 64428</strain>
    </source>
</reference>
<keyword evidence="11" id="KW-1185">Reference proteome</keyword>
<evidence type="ECO:0000313" key="11">
    <source>
        <dbReference type="Proteomes" id="UP000054144"/>
    </source>
</evidence>
<comment type="subcellular location">
    <subcellularLocation>
        <location evidence="2">Nucleus</location>
        <location evidence="2">Nucleolus</location>
    </subcellularLocation>
</comment>
<dbReference type="SUPFAM" id="SSF54928">
    <property type="entry name" value="RNA-binding domain, RBD"/>
    <property type="match status" value="1"/>
</dbReference>
<evidence type="ECO:0000256" key="5">
    <source>
        <dbReference type="ARBA" id="ARBA00022884"/>
    </source>
</evidence>
<evidence type="ECO:0000256" key="6">
    <source>
        <dbReference type="ARBA" id="ARBA00023242"/>
    </source>
</evidence>
<comment type="similarity">
    <text evidence="3">Belongs to the RRM RBM34 family.</text>
</comment>
<gene>
    <name evidence="10" type="ORF">FISHEDRAFT_36944</name>
</gene>
<organism evidence="10 11">
    <name type="scientific">Fistulina hepatica ATCC 64428</name>
    <dbReference type="NCBI Taxonomy" id="1128425"/>
    <lineage>
        <taxon>Eukaryota</taxon>
        <taxon>Fungi</taxon>
        <taxon>Dikarya</taxon>
        <taxon>Basidiomycota</taxon>
        <taxon>Agaricomycotina</taxon>
        <taxon>Agaricomycetes</taxon>
        <taxon>Agaricomycetidae</taxon>
        <taxon>Agaricales</taxon>
        <taxon>Fistulinaceae</taxon>
        <taxon>Fistulina</taxon>
    </lineage>
</organism>
<keyword evidence="5 7" id="KW-0694">RNA-binding</keyword>
<dbReference type="PANTHER" id="PTHR23236">
    <property type="entry name" value="EUKARYOTIC TRANSLATION INITIATION FACTOR 4B/4H"/>
    <property type="match status" value="1"/>
</dbReference>
<dbReference type="GO" id="GO:0019843">
    <property type="term" value="F:rRNA binding"/>
    <property type="evidence" value="ECO:0007669"/>
    <property type="project" value="TreeGrafter"/>
</dbReference>
<keyword evidence="6" id="KW-0539">Nucleus</keyword>
<evidence type="ECO:0000256" key="8">
    <source>
        <dbReference type="SAM" id="MobiDB-lite"/>
    </source>
</evidence>
<feature type="region of interest" description="Disordered" evidence="8">
    <location>
        <begin position="324"/>
        <end position="353"/>
    </location>
</feature>
<dbReference type="InterPro" id="IPR012677">
    <property type="entry name" value="Nucleotide-bd_a/b_plait_sf"/>
</dbReference>
<feature type="compositionally biased region" description="Basic and acidic residues" evidence="8">
    <location>
        <begin position="392"/>
        <end position="401"/>
    </location>
</feature>
<evidence type="ECO:0000256" key="4">
    <source>
        <dbReference type="ARBA" id="ARBA00015520"/>
    </source>
</evidence>
<dbReference type="Gene3D" id="3.30.70.330">
    <property type="match status" value="1"/>
</dbReference>
<protein>
    <recommendedName>
        <fullName evidence="4">Nucleolar protein 12</fullName>
    </recommendedName>
</protein>
<feature type="compositionally biased region" description="Low complexity" evidence="8">
    <location>
        <begin position="324"/>
        <end position="334"/>
    </location>
</feature>
<dbReference type="OrthoDB" id="442677at2759"/>
<feature type="region of interest" description="Disordered" evidence="8">
    <location>
        <begin position="380"/>
        <end position="434"/>
    </location>
</feature>
<evidence type="ECO:0000256" key="3">
    <source>
        <dbReference type="ARBA" id="ARBA00007077"/>
    </source>
</evidence>
<dbReference type="GO" id="GO:0000463">
    <property type="term" value="P:maturation of LSU-rRNA from tricistronic rRNA transcript (SSU-rRNA, 5.8S rRNA, LSU-rRNA)"/>
    <property type="evidence" value="ECO:0007669"/>
    <property type="project" value="TreeGrafter"/>
</dbReference>
<comment type="function">
    <text evidence="1">Involved in pre-25S rRNA processing.</text>
</comment>
<accession>A0A0D7AIE2</accession>
<dbReference type="InterPro" id="IPR035979">
    <property type="entry name" value="RBD_domain_sf"/>
</dbReference>
<dbReference type="PROSITE" id="PS50102">
    <property type="entry name" value="RRM"/>
    <property type="match status" value="1"/>
</dbReference>
<sequence>MRQKAAPFVPADETPAMREARTIFIGNISVDVPQKKSSVNQLRRHILAHVPTAKIESMRFRSVPFQKPTTKVEDDDSKAAKGSASRDHDRERASSWRKAHEAAEENTKGETKQYLTPQQKKKVAFINHEFNTSADTVHAYIVFAHPPPPDVSTKRPANLPPLPPTMDPYEAACAAAEACDGTMFLERVIRVDVVGALDGVGASTHHADPKLSVFVGNLDFETREREVRSFFEGVLSAARGPPPIVEEGETSAAKPKTWVTRVRLVRDRDTQLGKGFAYVQFADTTCVDEILAKEPGTLKLAKRKLRVQRCRKTSSVSAKSAKAAVAASSARPSVKFPPSAAVPAVRKGDPTLGTKLANMSKEARKEYKAADADRVARRLAKKKARNTLAVRPEGKDRDRVRKSVLQKGKRSAAPEKKKTRVRSEKSLANRNRKK</sequence>
<dbReference type="SMART" id="SM00360">
    <property type="entry name" value="RRM"/>
    <property type="match status" value="1"/>
</dbReference>
<dbReference type="EMBL" id="KN881650">
    <property type="protein sequence ID" value="KIY51514.1"/>
    <property type="molecule type" value="Genomic_DNA"/>
</dbReference>
<evidence type="ECO:0000256" key="2">
    <source>
        <dbReference type="ARBA" id="ARBA00004604"/>
    </source>
</evidence>
<evidence type="ECO:0000313" key="10">
    <source>
        <dbReference type="EMBL" id="KIY51514.1"/>
    </source>
</evidence>
<dbReference type="InterPro" id="IPR000504">
    <property type="entry name" value="RRM_dom"/>
</dbReference>
<evidence type="ECO:0000259" key="9">
    <source>
        <dbReference type="PROSITE" id="PS50102"/>
    </source>
</evidence>
<proteinExistence type="inferred from homology"/>
<evidence type="ECO:0000256" key="7">
    <source>
        <dbReference type="PROSITE-ProRule" id="PRU00176"/>
    </source>
</evidence>
<evidence type="ECO:0000256" key="1">
    <source>
        <dbReference type="ARBA" id="ARBA00002475"/>
    </source>
</evidence>
<dbReference type="PANTHER" id="PTHR23236:SF25">
    <property type="entry name" value="RNA-BINDING PROTEIN 34"/>
    <property type="match status" value="1"/>
</dbReference>
<feature type="domain" description="RRM" evidence="9">
    <location>
        <begin position="211"/>
        <end position="312"/>
    </location>
</feature>
<feature type="compositionally biased region" description="Basic and acidic residues" evidence="8">
    <location>
        <begin position="84"/>
        <end position="111"/>
    </location>
</feature>
<dbReference type="AlphaFoldDB" id="A0A0D7AIE2"/>
<name>A0A0D7AIE2_9AGAR</name>
<dbReference type="GO" id="GO:0005730">
    <property type="term" value="C:nucleolus"/>
    <property type="evidence" value="ECO:0007669"/>
    <property type="project" value="UniProtKB-SubCell"/>
</dbReference>
<dbReference type="Proteomes" id="UP000054144">
    <property type="component" value="Unassembled WGS sequence"/>
</dbReference>
<feature type="region of interest" description="Disordered" evidence="8">
    <location>
        <begin position="66"/>
        <end position="116"/>
    </location>
</feature>